<reference evidence="3" key="2">
    <citation type="journal article" date="2017" name="Nat. Plants">
        <title>The Aegilops tauschii genome reveals multiple impacts of transposons.</title>
        <authorList>
            <person name="Zhao G."/>
            <person name="Zou C."/>
            <person name="Li K."/>
            <person name="Wang K."/>
            <person name="Li T."/>
            <person name="Gao L."/>
            <person name="Zhang X."/>
            <person name="Wang H."/>
            <person name="Yang Z."/>
            <person name="Liu X."/>
            <person name="Jiang W."/>
            <person name="Mao L."/>
            <person name="Kong X."/>
            <person name="Jiao Y."/>
            <person name="Jia J."/>
        </authorList>
    </citation>
    <scope>NUCLEOTIDE SEQUENCE [LARGE SCALE GENOMIC DNA]</scope>
    <source>
        <strain evidence="3">cv. AL8/78</strain>
    </source>
</reference>
<feature type="compositionally biased region" description="Polar residues" evidence="1">
    <location>
        <begin position="11"/>
        <end position="27"/>
    </location>
</feature>
<evidence type="ECO:0000256" key="1">
    <source>
        <dbReference type="SAM" id="MobiDB-lite"/>
    </source>
</evidence>
<organism evidence="2 3">
    <name type="scientific">Aegilops tauschii subsp. strangulata</name>
    <name type="common">Goatgrass</name>
    <dbReference type="NCBI Taxonomy" id="200361"/>
    <lineage>
        <taxon>Eukaryota</taxon>
        <taxon>Viridiplantae</taxon>
        <taxon>Streptophyta</taxon>
        <taxon>Embryophyta</taxon>
        <taxon>Tracheophyta</taxon>
        <taxon>Spermatophyta</taxon>
        <taxon>Magnoliopsida</taxon>
        <taxon>Liliopsida</taxon>
        <taxon>Poales</taxon>
        <taxon>Poaceae</taxon>
        <taxon>BOP clade</taxon>
        <taxon>Pooideae</taxon>
        <taxon>Triticodae</taxon>
        <taxon>Triticeae</taxon>
        <taxon>Triticinae</taxon>
        <taxon>Aegilops</taxon>
    </lineage>
</organism>
<dbReference type="AlphaFoldDB" id="A0A452Y5R5"/>
<proteinExistence type="predicted"/>
<dbReference type="Gramene" id="AET1Gv20303000.26">
    <property type="protein sequence ID" value="AET1Gv20303000.26"/>
    <property type="gene ID" value="AET1Gv20303000"/>
</dbReference>
<reference evidence="2" key="5">
    <citation type="journal article" date="2021" name="G3 (Bethesda)">
        <title>Aegilops tauschii genome assembly Aet v5.0 features greater sequence contiguity and improved annotation.</title>
        <authorList>
            <person name="Wang L."/>
            <person name="Zhu T."/>
            <person name="Rodriguez J.C."/>
            <person name="Deal K.R."/>
            <person name="Dubcovsky J."/>
            <person name="McGuire P.E."/>
            <person name="Lux T."/>
            <person name="Spannagl M."/>
            <person name="Mayer K.F.X."/>
            <person name="Baldrich P."/>
            <person name="Meyers B.C."/>
            <person name="Huo N."/>
            <person name="Gu Y.Q."/>
            <person name="Zhou H."/>
            <person name="Devos K.M."/>
            <person name="Bennetzen J.L."/>
            <person name="Unver T."/>
            <person name="Budak H."/>
            <person name="Gulick P.J."/>
            <person name="Galiba G."/>
            <person name="Kalapos B."/>
            <person name="Nelson D.R."/>
            <person name="Li P."/>
            <person name="You F.M."/>
            <person name="Luo M.C."/>
            <person name="Dvorak J."/>
        </authorList>
    </citation>
    <scope>NUCLEOTIDE SEQUENCE [LARGE SCALE GENOMIC DNA]</scope>
    <source>
        <strain evidence="2">cv. AL8/78</strain>
    </source>
</reference>
<sequence length="85" mass="8984">LSPLSFEFSCCSRSSTPRPGQARSSFRPQAPMAECELNSATGPGRAATLDQDPGTEAASPCPANGGSDVNAQRLVMWNGNRNIRM</sequence>
<reference evidence="2" key="3">
    <citation type="journal article" date="2017" name="Nature">
        <title>Genome sequence of the progenitor of the wheat D genome Aegilops tauschii.</title>
        <authorList>
            <person name="Luo M.C."/>
            <person name="Gu Y.Q."/>
            <person name="Puiu D."/>
            <person name="Wang H."/>
            <person name="Twardziok S.O."/>
            <person name="Deal K.R."/>
            <person name="Huo N."/>
            <person name="Zhu T."/>
            <person name="Wang L."/>
            <person name="Wang Y."/>
            <person name="McGuire P.E."/>
            <person name="Liu S."/>
            <person name="Long H."/>
            <person name="Ramasamy R.K."/>
            <person name="Rodriguez J.C."/>
            <person name="Van S.L."/>
            <person name="Yuan L."/>
            <person name="Wang Z."/>
            <person name="Xia Z."/>
            <person name="Xiao L."/>
            <person name="Anderson O.D."/>
            <person name="Ouyang S."/>
            <person name="Liang Y."/>
            <person name="Zimin A.V."/>
            <person name="Pertea G."/>
            <person name="Qi P."/>
            <person name="Bennetzen J.L."/>
            <person name="Dai X."/>
            <person name="Dawson M.W."/>
            <person name="Muller H.G."/>
            <person name="Kugler K."/>
            <person name="Rivarola-Duarte L."/>
            <person name="Spannagl M."/>
            <person name="Mayer K.F.X."/>
            <person name="Lu F.H."/>
            <person name="Bevan M.W."/>
            <person name="Leroy P."/>
            <person name="Li P."/>
            <person name="You F.M."/>
            <person name="Sun Q."/>
            <person name="Liu Z."/>
            <person name="Lyons E."/>
            <person name="Wicker T."/>
            <person name="Salzberg S.L."/>
            <person name="Devos K.M."/>
            <person name="Dvorak J."/>
        </authorList>
    </citation>
    <scope>NUCLEOTIDE SEQUENCE [LARGE SCALE GENOMIC DNA]</scope>
    <source>
        <strain evidence="2">cv. AL8/78</strain>
    </source>
</reference>
<feature type="region of interest" description="Disordered" evidence="1">
    <location>
        <begin position="1"/>
        <end position="69"/>
    </location>
</feature>
<dbReference type="Proteomes" id="UP000015105">
    <property type="component" value="Chromosome 1D"/>
</dbReference>
<name>A0A452Y5R5_AEGTS</name>
<dbReference type="EnsemblPlants" id="AET1Gv20303000.26">
    <property type="protein sequence ID" value="AET1Gv20303000.26"/>
    <property type="gene ID" value="AET1Gv20303000"/>
</dbReference>
<evidence type="ECO:0000313" key="3">
    <source>
        <dbReference type="Proteomes" id="UP000015105"/>
    </source>
</evidence>
<accession>A0A452Y5R5</accession>
<reference evidence="3" key="1">
    <citation type="journal article" date="2014" name="Science">
        <title>Ancient hybridizations among the ancestral genomes of bread wheat.</title>
        <authorList>
            <consortium name="International Wheat Genome Sequencing Consortium,"/>
            <person name="Marcussen T."/>
            <person name="Sandve S.R."/>
            <person name="Heier L."/>
            <person name="Spannagl M."/>
            <person name="Pfeifer M."/>
            <person name="Jakobsen K.S."/>
            <person name="Wulff B.B."/>
            <person name="Steuernagel B."/>
            <person name="Mayer K.F."/>
            <person name="Olsen O.A."/>
        </authorList>
    </citation>
    <scope>NUCLEOTIDE SEQUENCE [LARGE SCALE GENOMIC DNA]</scope>
    <source>
        <strain evidence="3">cv. AL8/78</strain>
    </source>
</reference>
<reference evidence="2" key="4">
    <citation type="submission" date="2019-03" db="UniProtKB">
        <authorList>
            <consortium name="EnsemblPlants"/>
        </authorList>
    </citation>
    <scope>IDENTIFICATION</scope>
</reference>
<evidence type="ECO:0000313" key="2">
    <source>
        <dbReference type="EnsemblPlants" id="AET1Gv20303000.26"/>
    </source>
</evidence>
<protein>
    <submittedName>
        <fullName evidence="2">Uncharacterized protein</fullName>
    </submittedName>
</protein>
<keyword evidence="3" id="KW-1185">Reference proteome</keyword>